<comment type="subunit">
    <text evidence="1 6">Homodimer.</text>
</comment>
<dbReference type="Proteomes" id="UP001235343">
    <property type="component" value="Unassembled WGS sequence"/>
</dbReference>
<sequence length="334" mass="36801">MEETKDIFDVTIIGGGTTGMFVSFYSGMRDMKTKLIESNQQLGGKVAQFFPEKLIYDVGGIPEISGDHLVDQMQEQSTKHHPTVLTGTLIEEIVKDEDNLFILTSSQGKKHYSKSVIVTTGMGSFDVIGPVVENADLYEQTSWHYSLRRSEKFKGKKVMITSNNRVGVDWALTLESVADTVYLINDGAKFQHASENELARLASSSIQTKTTSEIIQVNGKNGYINEVTIRNKGGLNESIVVDDMLVYNGIKLNQTPFEKWGLKTEKGRVVVTSTMETDVEGLFVAGDATIYPGKTMLIASGYTEGIAAVNSAKTYIDPKASATVYSSIIYRKEK</sequence>
<evidence type="ECO:0000256" key="4">
    <source>
        <dbReference type="ARBA" id="ARBA00022857"/>
    </source>
</evidence>
<keyword evidence="4 6" id="KW-0521">NADP</keyword>
<dbReference type="InterPro" id="IPR022890">
    <property type="entry name" value="Fd--NADP_Rdtase_type_2"/>
</dbReference>
<dbReference type="Gene3D" id="3.50.50.60">
    <property type="entry name" value="FAD/NAD(P)-binding domain"/>
    <property type="match status" value="2"/>
</dbReference>
<keyword evidence="2 6" id="KW-0285">Flavoprotein</keyword>
<evidence type="ECO:0000259" key="7">
    <source>
        <dbReference type="Pfam" id="PF07992"/>
    </source>
</evidence>
<evidence type="ECO:0000256" key="6">
    <source>
        <dbReference type="HAMAP-Rule" id="MF_01685"/>
    </source>
</evidence>
<feature type="binding site" evidence="6">
    <location>
        <position position="45"/>
    </location>
    <ligand>
        <name>FAD</name>
        <dbReference type="ChEBI" id="CHEBI:57692"/>
    </ligand>
</feature>
<evidence type="ECO:0000313" key="9">
    <source>
        <dbReference type="Proteomes" id="UP001235343"/>
    </source>
</evidence>
<dbReference type="PANTHER" id="PTHR48105">
    <property type="entry name" value="THIOREDOXIN REDUCTASE 1-RELATED-RELATED"/>
    <property type="match status" value="1"/>
</dbReference>
<dbReference type="EMBL" id="JASTZU010000037">
    <property type="protein sequence ID" value="MDL4841176.1"/>
    <property type="molecule type" value="Genomic_DNA"/>
</dbReference>
<organism evidence="8 9">
    <name type="scientific">Aquibacillus rhizosphaerae</name>
    <dbReference type="NCBI Taxonomy" id="3051431"/>
    <lineage>
        <taxon>Bacteria</taxon>
        <taxon>Bacillati</taxon>
        <taxon>Bacillota</taxon>
        <taxon>Bacilli</taxon>
        <taxon>Bacillales</taxon>
        <taxon>Bacillaceae</taxon>
        <taxon>Aquibacillus</taxon>
    </lineage>
</organism>
<proteinExistence type="inferred from homology"/>
<keyword evidence="5 6" id="KW-0560">Oxidoreductase</keyword>
<feature type="binding site" evidence="6">
    <location>
        <position position="37"/>
    </location>
    <ligand>
        <name>FAD</name>
        <dbReference type="ChEBI" id="CHEBI:57692"/>
    </ligand>
</feature>
<dbReference type="HAMAP" id="MF_01685">
    <property type="entry name" value="FENR2"/>
    <property type="match status" value="1"/>
</dbReference>
<keyword evidence="3 6" id="KW-0274">FAD</keyword>
<comment type="catalytic activity">
    <reaction evidence="6">
        <text>2 reduced [2Fe-2S]-[ferredoxin] + NADP(+) + H(+) = 2 oxidized [2Fe-2S]-[ferredoxin] + NADPH</text>
        <dbReference type="Rhea" id="RHEA:20125"/>
        <dbReference type="Rhea" id="RHEA-COMP:10000"/>
        <dbReference type="Rhea" id="RHEA-COMP:10001"/>
        <dbReference type="ChEBI" id="CHEBI:15378"/>
        <dbReference type="ChEBI" id="CHEBI:33737"/>
        <dbReference type="ChEBI" id="CHEBI:33738"/>
        <dbReference type="ChEBI" id="CHEBI:57783"/>
        <dbReference type="ChEBI" id="CHEBI:58349"/>
        <dbReference type="EC" id="1.18.1.2"/>
    </reaction>
</comment>
<evidence type="ECO:0000256" key="3">
    <source>
        <dbReference type="ARBA" id="ARBA00022827"/>
    </source>
</evidence>
<evidence type="ECO:0000313" key="8">
    <source>
        <dbReference type="EMBL" id="MDL4841176.1"/>
    </source>
</evidence>
<dbReference type="InterPro" id="IPR050097">
    <property type="entry name" value="Ferredoxin-NADP_redctase_2"/>
</dbReference>
<evidence type="ECO:0000256" key="2">
    <source>
        <dbReference type="ARBA" id="ARBA00022630"/>
    </source>
</evidence>
<accession>A0ABT7L9C3</accession>
<comment type="cofactor">
    <cofactor evidence="6">
        <name>FAD</name>
        <dbReference type="ChEBI" id="CHEBI:57692"/>
    </cofactor>
    <text evidence="6">Binds 1 FAD per subunit.</text>
</comment>
<feature type="binding site" evidence="6">
    <location>
        <position position="90"/>
    </location>
    <ligand>
        <name>FAD</name>
        <dbReference type="ChEBI" id="CHEBI:57692"/>
    </ligand>
</feature>
<comment type="similarity">
    <text evidence="6">Belongs to the ferredoxin--NADP reductase type 2 family.</text>
</comment>
<evidence type="ECO:0000256" key="5">
    <source>
        <dbReference type="ARBA" id="ARBA00023002"/>
    </source>
</evidence>
<feature type="binding site" evidence="6">
    <location>
        <position position="287"/>
    </location>
    <ligand>
        <name>FAD</name>
        <dbReference type="ChEBI" id="CHEBI:57692"/>
    </ligand>
</feature>
<dbReference type="EC" id="1.18.1.2" evidence="6"/>
<name>A0ABT7L9C3_9BACI</name>
<dbReference type="InterPro" id="IPR023753">
    <property type="entry name" value="FAD/NAD-binding_dom"/>
</dbReference>
<dbReference type="PRINTS" id="PR00469">
    <property type="entry name" value="PNDRDTASEII"/>
</dbReference>
<dbReference type="Pfam" id="PF07992">
    <property type="entry name" value="Pyr_redox_2"/>
    <property type="match status" value="1"/>
</dbReference>
<feature type="binding site" evidence="6">
    <location>
        <position position="50"/>
    </location>
    <ligand>
        <name>FAD</name>
        <dbReference type="ChEBI" id="CHEBI:57692"/>
    </ligand>
</feature>
<reference evidence="8 9" key="1">
    <citation type="submission" date="2023-06" db="EMBL/GenBank/DDBJ databases">
        <title>Aquibacillus rhizosphaerae LR5S19.</title>
        <authorList>
            <person name="Sun J.-Q."/>
        </authorList>
    </citation>
    <scope>NUCLEOTIDE SEQUENCE [LARGE SCALE GENOMIC DNA]</scope>
    <source>
        <strain evidence="8 9">LR5S19</strain>
    </source>
</reference>
<dbReference type="SUPFAM" id="SSF51905">
    <property type="entry name" value="FAD/NAD(P)-binding domain"/>
    <property type="match status" value="1"/>
</dbReference>
<keyword evidence="9" id="KW-1185">Reference proteome</keyword>
<protein>
    <recommendedName>
        <fullName evidence="6">Ferredoxin--NADP reductase</fullName>
        <shortName evidence="6">FNR</shortName>
        <shortName evidence="6">Fd-NADP(+) reductase</shortName>
        <ecNumber evidence="6">1.18.1.2</ecNumber>
    </recommendedName>
</protein>
<feature type="binding site" evidence="6">
    <location>
        <position position="125"/>
    </location>
    <ligand>
        <name>FAD</name>
        <dbReference type="ChEBI" id="CHEBI:57692"/>
    </ligand>
</feature>
<gene>
    <name evidence="8" type="ORF">QQS35_12010</name>
</gene>
<dbReference type="PRINTS" id="PR00368">
    <property type="entry name" value="FADPNR"/>
</dbReference>
<comment type="caution">
    <text evidence="8">The sequence shown here is derived from an EMBL/GenBank/DDBJ whole genome shotgun (WGS) entry which is preliminary data.</text>
</comment>
<feature type="binding site" evidence="6">
    <location>
        <position position="327"/>
    </location>
    <ligand>
        <name>FAD</name>
        <dbReference type="ChEBI" id="CHEBI:57692"/>
    </ligand>
</feature>
<dbReference type="InterPro" id="IPR036188">
    <property type="entry name" value="FAD/NAD-bd_sf"/>
</dbReference>
<feature type="binding site" evidence="6">
    <location>
        <position position="18"/>
    </location>
    <ligand>
        <name>FAD</name>
        <dbReference type="ChEBI" id="CHEBI:57692"/>
    </ligand>
</feature>
<feature type="domain" description="FAD/NAD(P)-binding" evidence="7">
    <location>
        <begin position="8"/>
        <end position="298"/>
    </location>
</feature>
<dbReference type="RefSeq" id="WP_285932392.1">
    <property type="nucleotide sequence ID" value="NZ_JASTZU010000037.1"/>
</dbReference>
<evidence type="ECO:0000256" key="1">
    <source>
        <dbReference type="ARBA" id="ARBA00011738"/>
    </source>
</evidence>